<accession>A0A915PVZ6</accession>
<dbReference type="AlphaFoldDB" id="A0A915PVZ6"/>
<reference evidence="2" key="1">
    <citation type="submission" date="2022-11" db="UniProtKB">
        <authorList>
            <consortium name="WormBaseParasite"/>
        </authorList>
    </citation>
    <scope>IDENTIFICATION</scope>
</reference>
<proteinExistence type="predicted"/>
<keyword evidence="1" id="KW-1185">Reference proteome</keyword>
<organism evidence="1 2">
    <name type="scientific">Setaria digitata</name>
    <dbReference type="NCBI Taxonomy" id="48799"/>
    <lineage>
        <taxon>Eukaryota</taxon>
        <taxon>Metazoa</taxon>
        <taxon>Ecdysozoa</taxon>
        <taxon>Nematoda</taxon>
        <taxon>Chromadorea</taxon>
        <taxon>Rhabditida</taxon>
        <taxon>Spirurina</taxon>
        <taxon>Spiruromorpha</taxon>
        <taxon>Filarioidea</taxon>
        <taxon>Setariidae</taxon>
        <taxon>Setaria</taxon>
    </lineage>
</organism>
<dbReference type="Proteomes" id="UP000887581">
    <property type="component" value="Unplaced"/>
</dbReference>
<protein>
    <submittedName>
        <fullName evidence="2">Uncharacterized protein</fullName>
    </submittedName>
</protein>
<evidence type="ECO:0000313" key="1">
    <source>
        <dbReference type="Proteomes" id="UP000887581"/>
    </source>
</evidence>
<dbReference type="WBParaSite" id="sdigi.contig49.g2954.t1">
    <property type="protein sequence ID" value="sdigi.contig49.g2954.t1"/>
    <property type="gene ID" value="sdigi.contig49.g2954"/>
</dbReference>
<evidence type="ECO:0000313" key="2">
    <source>
        <dbReference type="WBParaSite" id="sdigi.contig49.g2954.t1"/>
    </source>
</evidence>
<name>A0A915PVZ6_9BILA</name>
<sequence>MGVGRVDGLINGSRWKGVGGAEVILIPVIDERELNLVLDLCQVELLVRAQKVQRSMVMSKKCRTEWIIELKGVSAYVGVFNELYDK</sequence>